<sequence>MANKKHQGNVHIRGNVPKTLKSIEEQYQVGPYLLALLIFVVCGSAVFEIFDHFLR</sequence>
<evidence type="ECO:0000256" key="4">
    <source>
        <dbReference type="ARBA" id="ARBA00022824"/>
    </source>
</evidence>
<dbReference type="Pfam" id="PF06624">
    <property type="entry name" value="RAMP4"/>
    <property type="match status" value="1"/>
</dbReference>
<dbReference type="PANTHER" id="PTHR15601:SF0">
    <property type="entry name" value="GEO09675P1"/>
    <property type="match status" value="1"/>
</dbReference>
<dbReference type="AlphaFoldDB" id="A0A8B6EYI0"/>
<proteinExistence type="inferred from homology"/>
<accession>A0A8B6EYI0</accession>
<evidence type="ECO:0000313" key="11">
    <source>
        <dbReference type="Proteomes" id="UP000596742"/>
    </source>
</evidence>
<keyword evidence="11" id="KW-1185">Reference proteome</keyword>
<evidence type="ECO:0000256" key="6">
    <source>
        <dbReference type="ARBA" id="ARBA00023136"/>
    </source>
</evidence>
<keyword evidence="6 9" id="KW-0472">Membrane</keyword>
<dbReference type="PANTHER" id="PTHR15601">
    <property type="entry name" value="STRESS ASSOCIATED ENDOPLASMIC RETICULUM PROTEIN SERP1/RAMP4"/>
    <property type="match status" value="1"/>
</dbReference>
<keyword evidence="5 9" id="KW-1133">Transmembrane helix</keyword>
<dbReference type="GO" id="GO:0005789">
    <property type="term" value="C:endoplasmic reticulum membrane"/>
    <property type="evidence" value="ECO:0007669"/>
    <property type="project" value="UniProtKB-SubCell"/>
</dbReference>
<gene>
    <name evidence="10" type="ORF">MGAL_10B074199</name>
</gene>
<evidence type="ECO:0000256" key="8">
    <source>
        <dbReference type="ARBA" id="ARBA00038831"/>
    </source>
</evidence>
<reference evidence="10" key="1">
    <citation type="submission" date="2018-11" db="EMBL/GenBank/DDBJ databases">
        <authorList>
            <person name="Alioto T."/>
            <person name="Alioto T."/>
        </authorList>
    </citation>
    <scope>NUCLEOTIDE SEQUENCE</scope>
</reference>
<dbReference type="GO" id="GO:0030968">
    <property type="term" value="P:endoplasmic reticulum unfolded protein response"/>
    <property type="evidence" value="ECO:0007669"/>
    <property type="project" value="TreeGrafter"/>
</dbReference>
<evidence type="ECO:0000256" key="3">
    <source>
        <dbReference type="ARBA" id="ARBA00022692"/>
    </source>
</evidence>
<evidence type="ECO:0000313" key="10">
    <source>
        <dbReference type="EMBL" id="VDI41089.1"/>
    </source>
</evidence>
<dbReference type="EMBL" id="UYJE01005862">
    <property type="protein sequence ID" value="VDI41089.1"/>
    <property type="molecule type" value="Genomic_DNA"/>
</dbReference>
<comment type="subunit">
    <text evidence="8">Interacts with SEC61B, SEC61A1 and the SEC61 complex. Interacts with CANX.</text>
</comment>
<organism evidence="10 11">
    <name type="scientific">Mytilus galloprovincialis</name>
    <name type="common">Mediterranean mussel</name>
    <dbReference type="NCBI Taxonomy" id="29158"/>
    <lineage>
        <taxon>Eukaryota</taxon>
        <taxon>Metazoa</taxon>
        <taxon>Spiralia</taxon>
        <taxon>Lophotrochozoa</taxon>
        <taxon>Mollusca</taxon>
        <taxon>Bivalvia</taxon>
        <taxon>Autobranchia</taxon>
        <taxon>Pteriomorphia</taxon>
        <taxon>Mytilida</taxon>
        <taxon>Mytiloidea</taxon>
        <taxon>Mytilidae</taxon>
        <taxon>Mytilinae</taxon>
        <taxon>Mytilus</taxon>
    </lineage>
</organism>
<keyword evidence="4" id="KW-0256">Endoplasmic reticulum</keyword>
<evidence type="ECO:0000256" key="2">
    <source>
        <dbReference type="ARBA" id="ARBA00005500"/>
    </source>
</evidence>
<evidence type="ECO:0000256" key="9">
    <source>
        <dbReference type="SAM" id="Phobius"/>
    </source>
</evidence>
<comment type="caution">
    <text evidence="10">The sequence shown here is derived from an EMBL/GenBank/DDBJ whole genome shotgun (WGS) entry which is preliminary data.</text>
</comment>
<protein>
    <recommendedName>
        <fullName evidence="12">Stress-associated endoplasmic reticulum protein</fullName>
    </recommendedName>
</protein>
<evidence type="ECO:0000256" key="5">
    <source>
        <dbReference type="ARBA" id="ARBA00022989"/>
    </source>
</evidence>
<evidence type="ECO:0000256" key="1">
    <source>
        <dbReference type="ARBA" id="ARBA00004389"/>
    </source>
</evidence>
<comment type="function">
    <text evidence="7">Interacts with target proteins during their translocation into the lumen of the endoplasmic reticulum. Protects unfolded target proteins against degradation during ER stress. May facilitate glycosylation of target proteins after termination of ER stress. May modulate the use of N-glycosylation sites on target proteins.</text>
</comment>
<comment type="similarity">
    <text evidence="2">Belongs to the RAMP4 family.</text>
</comment>
<evidence type="ECO:0008006" key="12">
    <source>
        <dbReference type="Google" id="ProtNLM"/>
    </source>
</evidence>
<comment type="subcellular location">
    <subcellularLocation>
        <location evidence="1">Endoplasmic reticulum membrane</location>
        <topology evidence="1">Single-pass membrane protein</topology>
    </subcellularLocation>
</comment>
<dbReference type="OrthoDB" id="16679at2759"/>
<name>A0A8B6EYI0_MYTGA</name>
<evidence type="ECO:0000256" key="7">
    <source>
        <dbReference type="ARBA" id="ARBA00037157"/>
    </source>
</evidence>
<dbReference type="Proteomes" id="UP000596742">
    <property type="component" value="Unassembled WGS sequence"/>
</dbReference>
<dbReference type="InterPro" id="IPR010580">
    <property type="entry name" value="ER_stress-assoc"/>
</dbReference>
<keyword evidence="3 9" id="KW-0812">Transmembrane</keyword>
<feature type="transmembrane region" description="Helical" evidence="9">
    <location>
        <begin position="29"/>
        <end position="50"/>
    </location>
</feature>